<protein>
    <submittedName>
        <fullName evidence="2">Uncharacterized protein</fullName>
    </submittedName>
</protein>
<name>A0ABQ9Y6U0_9EUKA</name>
<dbReference type="EMBL" id="JARBJD010000029">
    <property type="protein sequence ID" value="KAK2959488.1"/>
    <property type="molecule type" value="Genomic_DNA"/>
</dbReference>
<keyword evidence="3" id="KW-1185">Reference proteome</keyword>
<feature type="region of interest" description="Disordered" evidence="1">
    <location>
        <begin position="60"/>
        <end position="80"/>
    </location>
</feature>
<reference evidence="2 3" key="1">
    <citation type="journal article" date="2022" name="bioRxiv">
        <title>Genomics of Preaxostyla Flagellates Illuminates Evolutionary Transitions and the Path Towards Mitochondrial Loss.</title>
        <authorList>
            <person name="Novak L.V.F."/>
            <person name="Treitli S.C."/>
            <person name="Pyrih J."/>
            <person name="Halakuc P."/>
            <person name="Pipaliya S.V."/>
            <person name="Vacek V."/>
            <person name="Brzon O."/>
            <person name="Soukal P."/>
            <person name="Eme L."/>
            <person name="Dacks J.B."/>
            <person name="Karnkowska A."/>
            <person name="Elias M."/>
            <person name="Hampl V."/>
        </authorList>
    </citation>
    <scope>NUCLEOTIDE SEQUENCE [LARGE SCALE GENOMIC DNA]</scope>
    <source>
        <strain evidence="2">NAU3</strain>
        <tissue evidence="2">Gut</tissue>
    </source>
</reference>
<evidence type="ECO:0000313" key="2">
    <source>
        <dbReference type="EMBL" id="KAK2959488.1"/>
    </source>
</evidence>
<organism evidence="2 3">
    <name type="scientific">Blattamonas nauphoetae</name>
    <dbReference type="NCBI Taxonomy" id="2049346"/>
    <lineage>
        <taxon>Eukaryota</taxon>
        <taxon>Metamonada</taxon>
        <taxon>Preaxostyla</taxon>
        <taxon>Oxymonadida</taxon>
        <taxon>Blattamonas</taxon>
    </lineage>
</organism>
<proteinExistence type="predicted"/>
<comment type="caution">
    <text evidence="2">The sequence shown here is derived from an EMBL/GenBank/DDBJ whole genome shotgun (WGS) entry which is preliminary data.</text>
</comment>
<accession>A0ABQ9Y6U0</accession>
<evidence type="ECO:0000313" key="3">
    <source>
        <dbReference type="Proteomes" id="UP001281761"/>
    </source>
</evidence>
<evidence type="ECO:0000256" key="1">
    <source>
        <dbReference type="SAM" id="MobiDB-lite"/>
    </source>
</evidence>
<dbReference type="Proteomes" id="UP001281761">
    <property type="component" value="Unassembled WGS sequence"/>
</dbReference>
<gene>
    <name evidence="2" type="ORF">BLNAU_5537</name>
</gene>
<sequence>MLASSFHFSSRVCLLSAYYDIRLIRTAISILTDLVVIVVIVDKESDELANDKHCGNGEWIVRSNQGKGDEPTPTVVELHG</sequence>